<comment type="similarity">
    <text evidence="2">Belongs to the AAA ATPase family. BCS1 subfamily.</text>
</comment>
<evidence type="ECO:0000256" key="10">
    <source>
        <dbReference type="ARBA" id="ARBA00023136"/>
    </source>
</evidence>
<dbReference type="InterPro" id="IPR003593">
    <property type="entry name" value="AAA+_ATPase"/>
</dbReference>
<feature type="transmembrane region" description="Helical" evidence="12">
    <location>
        <begin position="35"/>
        <end position="57"/>
    </location>
</feature>
<dbReference type="GO" id="GO:0005524">
    <property type="term" value="F:ATP binding"/>
    <property type="evidence" value="ECO:0007669"/>
    <property type="project" value="UniProtKB-KW"/>
</dbReference>
<dbReference type="Pfam" id="PF25426">
    <property type="entry name" value="AAA_lid_BCS1"/>
    <property type="match status" value="1"/>
</dbReference>
<dbReference type="RefSeq" id="XP_056502910.1">
    <property type="nucleotide sequence ID" value="XM_056643498.1"/>
</dbReference>
<name>A0A9W9P5B1_PENCI</name>
<comment type="catalytic activity">
    <reaction evidence="11">
        <text>ATP + H2O = ADP + phosphate + H(+)</text>
        <dbReference type="Rhea" id="RHEA:13065"/>
        <dbReference type="ChEBI" id="CHEBI:15377"/>
        <dbReference type="ChEBI" id="CHEBI:15378"/>
        <dbReference type="ChEBI" id="CHEBI:30616"/>
        <dbReference type="ChEBI" id="CHEBI:43474"/>
        <dbReference type="ChEBI" id="CHEBI:456216"/>
    </reaction>
    <physiologicalReaction direction="left-to-right" evidence="11">
        <dbReference type="Rhea" id="RHEA:13066"/>
    </physiologicalReaction>
</comment>
<dbReference type="InterPro" id="IPR027417">
    <property type="entry name" value="P-loop_NTPase"/>
</dbReference>
<dbReference type="GO" id="GO:0005743">
    <property type="term" value="C:mitochondrial inner membrane"/>
    <property type="evidence" value="ECO:0007669"/>
    <property type="project" value="UniProtKB-SubCell"/>
</dbReference>
<evidence type="ECO:0000313" key="15">
    <source>
        <dbReference type="Proteomes" id="UP001147733"/>
    </source>
</evidence>
<gene>
    <name evidence="14" type="ORF">N7469_004578</name>
</gene>
<dbReference type="InterPro" id="IPR003959">
    <property type="entry name" value="ATPase_AAA_core"/>
</dbReference>
<proteinExistence type="inferred from homology"/>
<dbReference type="AlphaFoldDB" id="A0A9W9P5B1"/>
<keyword evidence="8 12" id="KW-1133">Transmembrane helix</keyword>
<keyword evidence="15" id="KW-1185">Reference proteome</keyword>
<dbReference type="Pfam" id="PF00004">
    <property type="entry name" value="AAA"/>
    <property type="match status" value="1"/>
</dbReference>
<comment type="caution">
    <text evidence="14">The sequence shown here is derived from an EMBL/GenBank/DDBJ whole genome shotgun (WGS) entry which is preliminary data.</text>
</comment>
<dbReference type="SUPFAM" id="SSF52540">
    <property type="entry name" value="P-loop containing nucleoside triphosphate hydrolases"/>
    <property type="match status" value="1"/>
</dbReference>
<dbReference type="OrthoDB" id="10251412at2759"/>
<evidence type="ECO:0000256" key="12">
    <source>
        <dbReference type="SAM" id="Phobius"/>
    </source>
</evidence>
<keyword evidence="6" id="KW-0378">Hydrolase</keyword>
<dbReference type="SMART" id="SM00382">
    <property type="entry name" value="AAA"/>
    <property type="match status" value="1"/>
</dbReference>
<dbReference type="EMBL" id="JAPQKT010000003">
    <property type="protein sequence ID" value="KAJ5235410.1"/>
    <property type="molecule type" value="Genomic_DNA"/>
</dbReference>
<dbReference type="InterPro" id="IPR057495">
    <property type="entry name" value="AAA_lid_BCS1"/>
</dbReference>
<evidence type="ECO:0000313" key="14">
    <source>
        <dbReference type="EMBL" id="KAJ5235410.1"/>
    </source>
</evidence>
<organism evidence="14 15">
    <name type="scientific">Penicillium citrinum</name>
    <dbReference type="NCBI Taxonomy" id="5077"/>
    <lineage>
        <taxon>Eukaryota</taxon>
        <taxon>Fungi</taxon>
        <taxon>Dikarya</taxon>
        <taxon>Ascomycota</taxon>
        <taxon>Pezizomycotina</taxon>
        <taxon>Eurotiomycetes</taxon>
        <taxon>Eurotiomycetidae</taxon>
        <taxon>Eurotiales</taxon>
        <taxon>Aspergillaceae</taxon>
        <taxon>Penicillium</taxon>
    </lineage>
</organism>
<reference evidence="14" key="1">
    <citation type="submission" date="2022-11" db="EMBL/GenBank/DDBJ databases">
        <authorList>
            <person name="Petersen C."/>
        </authorList>
    </citation>
    <scope>NUCLEOTIDE SEQUENCE</scope>
    <source>
        <strain evidence="14">IBT 23319</strain>
    </source>
</reference>
<accession>A0A9W9P5B1</accession>
<keyword evidence="9" id="KW-0496">Mitochondrion</keyword>
<dbReference type="Pfam" id="PF08740">
    <property type="entry name" value="BCS1_N"/>
    <property type="match status" value="1"/>
</dbReference>
<comment type="subcellular location">
    <subcellularLocation>
        <location evidence="1">Mitochondrion inner membrane</location>
        <topology evidence="1">Single-pass membrane protein</topology>
    </subcellularLocation>
</comment>
<keyword evidence="5" id="KW-0999">Mitochondrion inner membrane</keyword>
<dbReference type="Proteomes" id="UP001147733">
    <property type="component" value="Unassembled WGS sequence"/>
</dbReference>
<evidence type="ECO:0000256" key="7">
    <source>
        <dbReference type="ARBA" id="ARBA00022840"/>
    </source>
</evidence>
<evidence type="ECO:0000256" key="9">
    <source>
        <dbReference type="ARBA" id="ARBA00023128"/>
    </source>
</evidence>
<evidence type="ECO:0000259" key="13">
    <source>
        <dbReference type="SMART" id="SM00382"/>
    </source>
</evidence>
<keyword evidence="3 12" id="KW-0812">Transmembrane</keyword>
<dbReference type="PANTHER" id="PTHR23070">
    <property type="entry name" value="BCS1 AAA-TYPE ATPASE"/>
    <property type="match status" value="1"/>
</dbReference>
<protein>
    <recommendedName>
        <fullName evidence="13">AAA+ ATPase domain-containing protein</fullName>
    </recommendedName>
</protein>
<sequence>MSTQPNEVLHALLDTFAPGLSWLVRLLSEVLGANALSYVLPVLLLPIISTFILPWIVGSLEPVFSLIISSAEIKHRNNLYPQVTRWMSEVKFYSLSGSTIVGITEAFGFWNSNLTPEFVETDDAAYRGKLIKLWTTPGQSHFQFFLFKGRWFALYRDPPRNPPDTFSRYSENVFIYYTFWNKRYFEDLMETIQKFNVDSRRGKLQVFSAYQEKRDVSWRQMCKEGTRSQKSMAVDEDMKQDIIEDIRNFLSPECVAFYEERGIAHRRGYLFCGKPGTGKSSFCRVIATEFDLPIYTINLAIVDNHSLQELFRTLPDPPQRCLVVLEDIDTAGIQRTRNTTSEDEIDGKERVTLATVLNVLDGLGAHCGHILIATTNAKPELDPALTRRGRIDKQCEFLYPDRKTIQDYFAFFFQNDSSDKDLSNKKLGEKAVEFSKAVSHRSVSPATLQEYFLQCNGDPDAAIRNAHTLVASH</sequence>
<reference evidence="14" key="2">
    <citation type="journal article" date="2023" name="IMA Fungus">
        <title>Comparative genomic study of the Penicillium genus elucidates a diverse pangenome and 15 lateral gene transfer events.</title>
        <authorList>
            <person name="Petersen C."/>
            <person name="Sorensen T."/>
            <person name="Nielsen M.R."/>
            <person name="Sondergaard T.E."/>
            <person name="Sorensen J.L."/>
            <person name="Fitzpatrick D.A."/>
            <person name="Frisvad J.C."/>
            <person name="Nielsen K.L."/>
        </authorList>
    </citation>
    <scope>NUCLEOTIDE SEQUENCE</scope>
    <source>
        <strain evidence="14">IBT 23319</strain>
    </source>
</reference>
<dbReference type="GO" id="GO:0016887">
    <property type="term" value="F:ATP hydrolysis activity"/>
    <property type="evidence" value="ECO:0007669"/>
    <property type="project" value="InterPro"/>
</dbReference>
<keyword evidence="4" id="KW-0547">Nucleotide-binding</keyword>
<evidence type="ECO:0000256" key="5">
    <source>
        <dbReference type="ARBA" id="ARBA00022792"/>
    </source>
</evidence>
<evidence type="ECO:0000256" key="11">
    <source>
        <dbReference type="ARBA" id="ARBA00048778"/>
    </source>
</evidence>
<keyword evidence="7" id="KW-0067">ATP-binding</keyword>
<dbReference type="InterPro" id="IPR014851">
    <property type="entry name" value="BCS1_N"/>
</dbReference>
<dbReference type="Gene3D" id="3.40.50.300">
    <property type="entry name" value="P-loop containing nucleotide triphosphate hydrolases"/>
    <property type="match status" value="1"/>
</dbReference>
<feature type="domain" description="AAA+ ATPase" evidence="13">
    <location>
        <begin position="265"/>
        <end position="401"/>
    </location>
</feature>
<dbReference type="InterPro" id="IPR050747">
    <property type="entry name" value="Mitochondrial_chaperone_BCS1"/>
</dbReference>
<evidence type="ECO:0000256" key="3">
    <source>
        <dbReference type="ARBA" id="ARBA00022692"/>
    </source>
</evidence>
<evidence type="ECO:0000256" key="6">
    <source>
        <dbReference type="ARBA" id="ARBA00022801"/>
    </source>
</evidence>
<keyword evidence="10 12" id="KW-0472">Membrane</keyword>
<evidence type="ECO:0000256" key="8">
    <source>
        <dbReference type="ARBA" id="ARBA00022989"/>
    </source>
</evidence>
<dbReference type="GeneID" id="81382665"/>
<evidence type="ECO:0000256" key="4">
    <source>
        <dbReference type="ARBA" id="ARBA00022741"/>
    </source>
</evidence>
<evidence type="ECO:0000256" key="2">
    <source>
        <dbReference type="ARBA" id="ARBA00007448"/>
    </source>
</evidence>
<evidence type="ECO:0000256" key="1">
    <source>
        <dbReference type="ARBA" id="ARBA00004434"/>
    </source>
</evidence>